<name>A0A379W8L8_SALET</name>
<dbReference type="Proteomes" id="UP000255509">
    <property type="component" value="Unassembled WGS sequence"/>
</dbReference>
<gene>
    <name evidence="2" type="ORF">NCTC8258_03421</name>
</gene>
<feature type="region of interest" description="Disordered" evidence="1">
    <location>
        <begin position="127"/>
        <end position="147"/>
    </location>
</feature>
<proteinExistence type="predicted"/>
<dbReference type="AlphaFoldDB" id="A0A379W8L8"/>
<organism evidence="2 3">
    <name type="scientific">Salmonella enterica I</name>
    <dbReference type="NCBI Taxonomy" id="59201"/>
    <lineage>
        <taxon>Bacteria</taxon>
        <taxon>Pseudomonadati</taxon>
        <taxon>Pseudomonadota</taxon>
        <taxon>Gammaproteobacteria</taxon>
        <taxon>Enterobacterales</taxon>
        <taxon>Enterobacteriaceae</taxon>
        <taxon>Salmonella</taxon>
    </lineage>
</organism>
<protein>
    <submittedName>
        <fullName evidence="2">Uncharacterized protein</fullName>
    </submittedName>
</protein>
<evidence type="ECO:0000313" key="3">
    <source>
        <dbReference type="Proteomes" id="UP000255509"/>
    </source>
</evidence>
<feature type="compositionally biased region" description="Basic and acidic residues" evidence="1">
    <location>
        <begin position="131"/>
        <end position="147"/>
    </location>
</feature>
<sequence>MNKIKPVHIMLTGFTENKHQGIRAITFIRNQSQPGNANSGPVRIRGMGKYLLFHRHHVVKLLLWIGMEGGDIHYVIECASCCSQCCFQVFKSKPHLFFENQAPACRLCDCLPGLKQTINHQNGWLRNTHVPHTENGGRQEKPRYVAS</sequence>
<reference evidence="2 3" key="1">
    <citation type="submission" date="2018-06" db="EMBL/GenBank/DDBJ databases">
        <authorList>
            <consortium name="Pathogen Informatics"/>
            <person name="Doyle S."/>
        </authorList>
    </citation>
    <scope>NUCLEOTIDE SEQUENCE [LARGE SCALE GENOMIC DNA]</scope>
    <source>
        <strain evidence="2 3">NCTC8258</strain>
    </source>
</reference>
<evidence type="ECO:0000313" key="2">
    <source>
        <dbReference type="EMBL" id="SUH15687.1"/>
    </source>
</evidence>
<dbReference type="EMBL" id="UGXS01000004">
    <property type="protein sequence ID" value="SUH15687.1"/>
    <property type="molecule type" value="Genomic_DNA"/>
</dbReference>
<accession>A0A379W8L8</accession>
<evidence type="ECO:0000256" key="1">
    <source>
        <dbReference type="SAM" id="MobiDB-lite"/>
    </source>
</evidence>